<evidence type="ECO:0008006" key="4">
    <source>
        <dbReference type="Google" id="ProtNLM"/>
    </source>
</evidence>
<evidence type="ECO:0000313" key="3">
    <source>
        <dbReference type="EMBL" id="CEA06977.1"/>
    </source>
</evidence>
<organism evidence="3">
    <name type="scientific">Arthrobacter saudimassiliensis</name>
    <dbReference type="NCBI Taxonomy" id="1461584"/>
    <lineage>
        <taxon>Bacteria</taxon>
        <taxon>Bacillati</taxon>
        <taxon>Actinomycetota</taxon>
        <taxon>Actinomycetes</taxon>
        <taxon>Micrococcales</taxon>
        <taxon>Micrococcaceae</taxon>
        <taxon>Arthrobacter</taxon>
    </lineage>
</organism>
<proteinExistence type="predicted"/>
<feature type="region of interest" description="Disordered" evidence="1">
    <location>
        <begin position="21"/>
        <end position="76"/>
    </location>
</feature>
<dbReference type="GO" id="GO:0004867">
    <property type="term" value="F:serine-type endopeptidase inhibitor activity"/>
    <property type="evidence" value="ECO:0007669"/>
    <property type="project" value="InterPro"/>
</dbReference>
<dbReference type="EMBL" id="LN483070">
    <property type="protein sequence ID" value="CEA06977.1"/>
    <property type="molecule type" value="Genomic_DNA"/>
</dbReference>
<name>A0A078MNJ2_9MICC</name>
<keyword evidence="2" id="KW-0732">Signal</keyword>
<evidence type="ECO:0000256" key="2">
    <source>
        <dbReference type="SAM" id="SignalP"/>
    </source>
</evidence>
<sequence>MNSPRALAAAALTVLALAGCGSGDTGDADSASPAPSASSTGTSPSTPPPSATAPATASSAPAATLPPGQPGPTATADLTVEFSADGGTVTDTYQLICAGAEPLQAEGVPDPATACTQLAEQGAAPFTDQAAGGAVSCTQQIAGMQRAVVTGSVDGEPVESAFSLTDGCQISRWEQLTGLLGPAEGTL</sequence>
<dbReference type="InterPro" id="IPR036819">
    <property type="entry name" value="Subtilisin_inhibitor-like_sf"/>
</dbReference>
<dbReference type="SUPFAM" id="SSF55399">
    <property type="entry name" value="Subtilisin inhibitor"/>
    <property type="match status" value="1"/>
</dbReference>
<feature type="signal peptide" evidence="2">
    <location>
        <begin position="1"/>
        <end position="18"/>
    </location>
</feature>
<dbReference type="PATRIC" id="fig|1461584.3.peg.278"/>
<gene>
    <name evidence="3" type="ORF">BN1051_00285</name>
</gene>
<protein>
    <recommendedName>
        <fullName evidence="4">Serine protease inhibitor</fullName>
    </recommendedName>
</protein>
<feature type="compositionally biased region" description="Low complexity" evidence="1">
    <location>
        <begin position="28"/>
        <end position="44"/>
    </location>
</feature>
<feature type="chain" id="PRO_5039386392" description="Serine protease inhibitor" evidence="2">
    <location>
        <begin position="19"/>
        <end position="187"/>
    </location>
</feature>
<dbReference type="Gene3D" id="3.30.350.10">
    <property type="entry name" value="Subtilisin inhibitor-like"/>
    <property type="match status" value="1"/>
</dbReference>
<evidence type="ECO:0000256" key="1">
    <source>
        <dbReference type="SAM" id="MobiDB-lite"/>
    </source>
</evidence>
<dbReference type="PROSITE" id="PS51257">
    <property type="entry name" value="PROKAR_LIPOPROTEIN"/>
    <property type="match status" value="1"/>
</dbReference>
<dbReference type="AlphaFoldDB" id="A0A078MNJ2"/>
<reference evidence="3" key="1">
    <citation type="submission" date="2014-07" db="EMBL/GenBank/DDBJ databases">
        <authorList>
            <person name="Urmite Genomes Urmite Genomes"/>
        </authorList>
    </citation>
    <scope>NUCLEOTIDE SEQUENCE</scope>
    <source>
        <strain evidence="3">11W110_air</strain>
    </source>
</reference>
<accession>A0A078MNJ2</accession>
<feature type="compositionally biased region" description="Low complexity" evidence="1">
    <location>
        <begin position="52"/>
        <end position="66"/>
    </location>
</feature>